<feature type="signal peptide" evidence="1">
    <location>
        <begin position="1"/>
        <end position="23"/>
    </location>
</feature>
<accession>A0A2A2F8V3</accession>
<gene>
    <name evidence="2" type="ORF">CK501_06180</name>
</gene>
<feature type="chain" id="PRO_5012855755" evidence="1">
    <location>
        <begin position="24"/>
        <end position="247"/>
    </location>
</feature>
<dbReference type="EMBL" id="NSKD01000002">
    <property type="protein sequence ID" value="PAU81144.1"/>
    <property type="molecule type" value="Genomic_DNA"/>
</dbReference>
<keyword evidence="1" id="KW-0732">Signal</keyword>
<dbReference type="RefSeq" id="WP_095616871.1">
    <property type="nucleotide sequence ID" value="NZ_NSKD01000002.1"/>
</dbReference>
<evidence type="ECO:0000256" key="1">
    <source>
        <dbReference type="SAM" id="SignalP"/>
    </source>
</evidence>
<reference evidence="2 3" key="1">
    <citation type="submission" date="2017-08" db="EMBL/GenBank/DDBJ databases">
        <title>Halovibrio sewagensis sp. nov., isolated from wastewater of high salinity.</title>
        <authorList>
            <person name="Dong X."/>
            <person name="Zhang G."/>
        </authorList>
    </citation>
    <scope>NUCLEOTIDE SEQUENCE [LARGE SCALE GENOMIC DNA]</scope>
    <source>
        <strain evidence="2 3">YL5-2</strain>
    </source>
</reference>
<organism evidence="2 3">
    <name type="scientific">Halovibrio salipaludis</name>
    <dbReference type="NCBI Taxonomy" id="2032626"/>
    <lineage>
        <taxon>Bacteria</taxon>
        <taxon>Pseudomonadati</taxon>
        <taxon>Pseudomonadota</taxon>
        <taxon>Gammaproteobacteria</taxon>
        <taxon>Oceanospirillales</taxon>
        <taxon>Halomonadaceae</taxon>
        <taxon>Halovibrio</taxon>
    </lineage>
</organism>
<sequence>MNNAGNRLLVGVLLAGITITASAEQEIRFSGSAESLDSGKTVYTEHHRQTGECRNGFWAPREHEVTYRNPQGDIIAEKTLDYGDTPSRPSFTLEDQRFGERMQVDNPAGGRVRIRYRASDGDESSYRIKAPDNGVIDAGFEVMVRQNWETLVEDGGTVRIEFLVPTRGKFYAFKAEPAEMEALDGEHVFRISVAGWVSSWFVDPLHLAFNDERQLTDFHGLTNILRNPEDNHRAHIRYDHENAPGCR</sequence>
<evidence type="ECO:0000313" key="2">
    <source>
        <dbReference type="EMBL" id="PAU81144.1"/>
    </source>
</evidence>
<dbReference type="Proteomes" id="UP000218896">
    <property type="component" value="Unassembled WGS sequence"/>
</dbReference>
<proteinExistence type="predicted"/>
<protein>
    <submittedName>
        <fullName evidence="2">Uncharacterized protein</fullName>
    </submittedName>
</protein>
<dbReference type="OrthoDB" id="1491713at2"/>
<dbReference type="AlphaFoldDB" id="A0A2A2F8V3"/>
<keyword evidence="3" id="KW-1185">Reference proteome</keyword>
<comment type="caution">
    <text evidence="2">The sequence shown here is derived from an EMBL/GenBank/DDBJ whole genome shotgun (WGS) entry which is preliminary data.</text>
</comment>
<name>A0A2A2F8V3_9GAMM</name>
<evidence type="ECO:0000313" key="3">
    <source>
        <dbReference type="Proteomes" id="UP000218896"/>
    </source>
</evidence>